<dbReference type="SUPFAM" id="SSF54236">
    <property type="entry name" value="Ubiquitin-like"/>
    <property type="match status" value="1"/>
</dbReference>
<dbReference type="Proteomes" id="UP001154078">
    <property type="component" value="Chromosome 4"/>
</dbReference>
<name>A0A9P0FHU5_BRAAE</name>
<dbReference type="GO" id="GO:0060271">
    <property type="term" value="P:cilium assembly"/>
    <property type="evidence" value="ECO:0007669"/>
    <property type="project" value="TreeGrafter"/>
</dbReference>
<dbReference type="GO" id="GO:0031514">
    <property type="term" value="C:motile cilium"/>
    <property type="evidence" value="ECO:0007669"/>
    <property type="project" value="TreeGrafter"/>
</dbReference>
<dbReference type="EMBL" id="OV121135">
    <property type="protein sequence ID" value="CAH0554895.1"/>
    <property type="molecule type" value="Genomic_DNA"/>
</dbReference>
<feature type="domain" description="IQ motif and ubiquitin-like" evidence="1">
    <location>
        <begin position="365"/>
        <end position="498"/>
    </location>
</feature>
<dbReference type="InterPro" id="IPR029071">
    <property type="entry name" value="Ubiquitin-like_domsf"/>
</dbReference>
<dbReference type="Pfam" id="PF25805">
    <property type="entry name" value="IQUB"/>
    <property type="match status" value="1"/>
</dbReference>
<dbReference type="InterPro" id="IPR057887">
    <property type="entry name" value="IQUB_helical"/>
</dbReference>
<evidence type="ECO:0000313" key="2">
    <source>
        <dbReference type="EMBL" id="CAH0554895.1"/>
    </source>
</evidence>
<keyword evidence="3" id="KW-1185">Reference proteome</keyword>
<sequence length="668" mass="78074">MSQETSDKEEFQNNKDVIEVETKSGRQIIVKYYLESTKKLLFTNSYPSNYLVASIKKNIERFFNIPFVNIILKLGDAVLNNEDKIGDFQTDNFGVLEITLVFSNVHLKLEPEDVAQIYQHVPPVLPDVLTVQVPTEDRGVYNVVVEVENKCIYKPNLGGYENTSTGIEYHNAYSQTGPYLLKKNGLVLAHRDSQTPSTKNKTINLAMSKATQVTHIPQGGDKILIPRPYETAEERAVRLDIPGKVRFIQKCYRAWKLKKKVKELSLEYKKRMSKQTQDDLQEQIREELRFKKDLTNKAFPMDAEDFDMLYSMIERWKRAEIKRISQEYCGPAKIVEFQVLLDKEIELLHSIDKVRQTISDDIETRKEVRFFKSIGMPIRWNSEYKNLPIEMDTLETQKGRDYFQMYKSIGDKNLSVDEKVDLYTKIKKYFENHKCPTVVELNKLIDRMCTLLARGMSKSHYLTVEHMIEKLMFHHFQLPECNEGVTSRLNKLKEKSMENKLVCCRSCQKLKSMDSFLINARMSKTNICNACQCLNKSEDPCIDFTPYKYILKQVKKYEAEHHSNTSVAFIVTVSDVFYIMDKFWHGKSALSECNDISKLRLVRWNVNEQWSPWNCLPLTVDEGKAHLRIKILRDVYDEHFMSEVFNKLALAKIQFKQLIFVENCLEKN</sequence>
<gene>
    <name evidence="2" type="ORF">MELIAE_LOCUS6367</name>
</gene>
<organism evidence="2 3">
    <name type="scientific">Brassicogethes aeneus</name>
    <name type="common">Rape pollen beetle</name>
    <name type="synonym">Meligethes aeneus</name>
    <dbReference type="NCBI Taxonomy" id="1431903"/>
    <lineage>
        <taxon>Eukaryota</taxon>
        <taxon>Metazoa</taxon>
        <taxon>Ecdysozoa</taxon>
        <taxon>Arthropoda</taxon>
        <taxon>Hexapoda</taxon>
        <taxon>Insecta</taxon>
        <taxon>Pterygota</taxon>
        <taxon>Neoptera</taxon>
        <taxon>Endopterygota</taxon>
        <taxon>Coleoptera</taxon>
        <taxon>Polyphaga</taxon>
        <taxon>Cucujiformia</taxon>
        <taxon>Nitidulidae</taxon>
        <taxon>Meligethinae</taxon>
        <taxon>Brassicogethes</taxon>
    </lineage>
</organism>
<evidence type="ECO:0000259" key="1">
    <source>
        <dbReference type="Pfam" id="PF25805"/>
    </source>
</evidence>
<dbReference type="GO" id="GO:0030317">
    <property type="term" value="P:flagellated sperm motility"/>
    <property type="evidence" value="ECO:0007669"/>
    <property type="project" value="TreeGrafter"/>
</dbReference>
<dbReference type="AlphaFoldDB" id="A0A9P0FHU5"/>
<reference evidence="2" key="1">
    <citation type="submission" date="2021-12" db="EMBL/GenBank/DDBJ databases">
        <authorList>
            <person name="King R."/>
        </authorList>
    </citation>
    <scope>NUCLEOTIDE SEQUENCE</scope>
</reference>
<dbReference type="InterPro" id="IPR037695">
    <property type="entry name" value="IQUB"/>
</dbReference>
<dbReference type="OrthoDB" id="10265862at2759"/>
<evidence type="ECO:0000313" key="3">
    <source>
        <dbReference type="Proteomes" id="UP001154078"/>
    </source>
</evidence>
<proteinExistence type="predicted"/>
<dbReference type="GO" id="GO:0001669">
    <property type="term" value="C:acrosomal vesicle"/>
    <property type="evidence" value="ECO:0007669"/>
    <property type="project" value="TreeGrafter"/>
</dbReference>
<dbReference type="PANTHER" id="PTHR21074">
    <property type="entry name" value="IQ AND UBIQUITIN-LIKE DOMAIN-CONTAINING PROTEIN"/>
    <property type="match status" value="1"/>
</dbReference>
<accession>A0A9P0FHU5</accession>
<protein>
    <recommendedName>
        <fullName evidence="1">IQ motif and ubiquitin-like domain-containing protein</fullName>
    </recommendedName>
</protein>
<dbReference type="PANTHER" id="PTHR21074:SF0">
    <property type="entry name" value="IQ AND UBIQUITIN-LIKE DOMAIN-CONTAINING PROTEIN"/>
    <property type="match status" value="1"/>
</dbReference>